<protein>
    <submittedName>
        <fullName evidence="2">Semaphorin-3E</fullName>
    </submittedName>
</protein>
<dbReference type="AlphaFoldDB" id="A0A4Z2J995"/>
<dbReference type="OrthoDB" id="8816209at2759"/>
<gene>
    <name evidence="2" type="primary">Sema3e</name>
    <name evidence="2" type="ORF">EYF80_003670</name>
</gene>
<feature type="region of interest" description="Disordered" evidence="1">
    <location>
        <begin position="1"/>
        <end position="25"/>
    </location>
</feature>
<sequence length="294" mass="33227">MSSVSGQRVGVHKMPKMYRSERRCEDQTDEAAMHVRVRQDEAADIARVTRVDFKRFTLQLPGVCAQTVRSDIGSLRQKQDVPIQLQPRQQSEDKIHDLREEFDVPLASSLNNGLIVIAMFSHTAGISFLMIRGDERVVMTSHGLLFLRVRRSDAGLYVCQTVEHGYVHTLLRISLQVLRGERVESAIHRANDGEKVAAACPPSTGPPPFSSISPRALGPSSVPGPHSRLWYKEFLQLIGYGDAQKVEEYCERVWCSDRKRKKSKRKYGAPNGEKRGMGRREENSHRVPRHTADT</sequence>
<evidence type="ECO:0000313" key="3">
    <source>
        <dbReference type="Proteomes" id="UP000314294"/>
    </source>
</evidence>
<feature type="region of interest" description="Disordered" evidence="1">
    <location>
        <begin position="257"/>
        <end position="294"/>
    </location>
</feature>
<feature type="compositionally biased region" description="Basic residues" evidence="1">
    <location>
        <begin position="258"/>
        <end position="267"/>
    </location>
</feature>
<proteinExistence type="predicted"/>
<comment type="caution">
    <text evidence="2">The sequence shown here is derived from an EMBL/GenBank/DDBJ whole genome shotgun (WGS) entry which is preliminary data.</text>
</comment>
<evidence type="ECO:0000313" key="2">
    <source>
        <dbReference type="EMBL" id="TNN86253.1"/>
    </source>
</evidence>
<evidence type="ECO:0000256" key="1">
    <source>
        <dbReference type="SAM" id="MobiDB-lite"/>
    </source>
</evidence>
<feature type="compositionally biased region" description="Basic and acidic residues" evidence="1">
    <location>
        <begin position="272"/>
        <end position="294"/>
    </location>
</feature>
<accession>A0A4Z2J995</accession>
<dbReference type="Proteomes" id="UP000314294">
    <property type="component" value="Unassembled WGS sequence"/>
</dbReference>
<keyword evidence="3" id="KW-1185">Reference proteome</keyword>
<organism evidence="2 3">
    <name type="scientific">Liparis tanakae</name>
    <name type="common">Tanaka's snailfish</name>
    <dbReference type="NCBI Taxonomy" id="230148"/>
    <lineage>
        <taxon>Eukaryota</taxon>
        <taxon>Metazoa</taxon>
        <taxon>Chordata</taxon>
        <taxon>Craniata</taxon>
        <taxon>Vertebrata</taxon>
        <taxon>Euteleostomi</taxon>
        <taxon>Actinopterygii</taxon>
        <taxon>Neopterygii</taxon>
        <taxon>Teleostei</taxon>
        <taxon>Neoteleostei</taxon>
        <taxon>Acanthomorphata</taxon>
        <taxon>Eupercaria</taxon>
        <taxon>Perciformes</taxon>
        <taxon>Cottioidei</taxon>
        <taxon>Cottales</taxon>
        <taxon>Liparidae</taxon>
        <taxon>Liparis</taxon>
    </lineage>
</organism>
<name>A0A4Z2J995_9TELE</name>
<dbReference type="InterPro" id="IPR036179">
    <property type="entry name" value="Ig-like_dom_sf"/>
</dbReference>
<dbReference type="SUPFAM" id="SSF48726">
    <property type="entry name" value="Immunoglobulin"/>
    <property type="match status" value="1"/>
</dbReference>
<reference evidence="2 3" key="1">
    <citation type="submission" date="2019-03" db="EMBL/GenBank/DDBJ databases">
        <title>First draft genome of Liparis tanakae, snailfish: a comprehensive survey of snailfish specific genes.</title>
        <authorList>
            <person name="Kim W."/>
            <person name="Song I."/>
            <person name="Jeong J.-H."/>
            <person name="Kim D."/>
            <person name="Kim S."/>
            <person name="Ryu S."/>
            <person name="Song J.Y."/>
            <person name="Lee S.K."/>
        </authorList>
    </citation>
    <scope>NUCLEOTIDE SEQUENCE [LARGE SCALE GENOMIC DNA]</scope>
    <source>
        <tissue evidence="2">Muscle</tissue>
    </source>
</reference>
<dbReference type="EMBL" id="SRLO01000017">
    <property type="protein sequence ID" value="TNN86253.1"/>
    <property type="molecule type" value="Genomic_DNA"/>
</dbReference>